<comment type="subcellular location">
    <subcellularLocation>
        <location evidence="1">Cell membrane</location>
        <topology evidence="1">Multi-pass membrane protein</topology>
    </subcellularLocation>
</comment>
<dbReference type="RefSeq" id="WP_125578641.1">
    <property type="nucleotide sequence ID" value="NZ_JBHTOF010000084.1"/>
</dbReference>
<evidence type="ECO:0000256" key="1">
    <source>
        <dbReference type="ARBA" id="ARBA00004651"/>
    </source>
</evidence>
<keyword evidence="3" id="KW-1003">Cell membrane</keyword>
<evidence type="ECO:0000256" key="4">
    <source>
        <dbReference type="ARBA" id="ARBA00022692"/>
    </source>
</evidence>
<evidence type="ECO:0000313" key="9">
    <source>
        <dbReference type="EMBL" id="MFD1465812.1"/>
    </source>
</evidence>
<dbReference type="EMBL" id="JBHTOF010000084">
    <property type="protein sequence ID" value="MFD1465812.1"/>
    <property type="molecule type" value="Genomic_DNA"/>
</dbReference>
<keyword evidence="6 7" id="KW-0472">Membrane</keyword>
<dbReference type="Pfam" id="PF00482">
    <property type="entry name" value="T2SSF"/>
    <property type="match status" value="2"/>
</dbReference>
<comment type="similarity">
    <text evidence="2">Belongs to the GSP F family.</text>
</comment>
<organism evidence="9 10">
    <name type="scientific">Lapidilactobacillus mulanensis</name>
    <dbReference type="NCBI Taxonomy" id="2485999"/>
    <lineage>
        <taxon>Bacteria</taxon>
        <taxon>Bacillati</taxon>
        <taxon>Bacillota</taxon>
        <taxon>Bacilli</taxon>
        <taxon>Lactobacillales</taxon>
        <taxon>Lactobacillaceae</taxon>
        <taxon>Lapidilactobacillus</taxon>
    </lineage>
</organism>
<evidence type="ECO:0000256" key="6">
    <source>
        <dbReference type="ARBA" id="ARBA00023136"/>
    </source>
</evidence>
<feature type="domain" description="Type II secretion system protein GspF" evidence="8">
    <location>
        <begin position="212"/>
        <end position="332"/>
    </location>
</feature>
<evidence type="ECO:0000256" key="7">
    <source>
        <dbReference type="SAM" id="Phobius"/>
    </source>
</evidence>
<dbReference type="Proteomes" id="UP001597244">
    <property type="component" value="Unassembled WGS sequence"/>
</dbReference>
<dbReference type="InterPro" id="IPR018076">
    <property type="entry name" value="T2SS_GspF_dom"/>
</dbReference>
<feature type="transmembrane region" description="Helical" evidence="7">
    <location>
        <begin position="313"/>
        <end position="334"/>
    </location>
</feature>
<evidence type="ECO:0000313" key="10">
    <source>
        <dbReference type="Proteomes" id="UP001597244"/>
    </source>
</evidence>
<reference evidence="10" key="1">
    <citation type="journal article" date="2019" name="Int. J. Syst. Evol. Microbiol.">
        <title>The Global Catalogue of Microorganisms (GCM) 10K type strain sequencing project: providing services to taxonomists for standard genome sequencing and annotation.</title>
        <authorList>
            <consortium name="The Broad Institute Genomics Platform"/>
            <consortium name="The Broad Institute Genome Sequencing Center for Infectious Disease"/>
            <person name="Wu L."/>
            <person name="Ma J."/>
        </authorList>
    </citation>
    <scope>NUCLEOTIDE SEQUENCE [LARGE SCALE GENOMIC DNA]</scope>
    <source>
        <strain evidence="10">CCM 8951</strain>
    </source>
</reference>
<feature type="domain" description="Type II secretion system protein GspF" evidence="8">
    <location>
        <begin position="28"/>
        <end position="144"/>
    </location>
</feature>
<sequence length="340" mass="38491">MVKSQQQHWQNIRMAKPKTLKNAQLVEFLELSGELLQNGYPLQNILTLAPALNLLSSDQSAAMAASFAEGNGLAQAMAPLVQQPNLITQLEIAEHHGNLAACCKENAQFLRERQEQTKQLRGLLAYPVFLLVMMAGLLVFIQLVLRPQLASLLPQQPMTNRPIIILIVVIIVALLPAVFWLKLPLERRRYCHLKLPIVNKIWRSYYNFLLFTDLAHLVQGGLSLQEILNYVSQFDPKSLQVFLARKVSLELKNGSPLSAIVSNEPLLPNELLILLAKGDTKAFQAIELQILAQRNFRQLNRRLKQLIDQTQPLLFILIAAMIAVLYLQILLPIYQIMRGF</sequence>
<evidence type="ECO:0000256" key="2">
    <source>
        <dbReference type="ARBA" id="ARBA00005745"/>
    </source>
</evidence>
<accession>A0ABW4DMC0</accession>
<dbReference type="Gene3D" id="1.20.81.30">
    <property type="entry name" value="Type II secretion system (T2SS), domain F"/>
    <property type="match status" value="2"/>
</dbReference>
<keyword evidence="10" id="KW-1185">Reference proteome</keyword>
<keyword evidence="4 7" id="KW-0812">Transmembrane</keyword>
<evidence type="ECO:0000259" key="8">
    <source>
        <dbReference type="Pfam" id="PF00482"/>
    </source>
</evidence>
<comment type="caution">
    <text evidence="9">The sequence shown here is derived from an EMBL/GenBank/DDBJ whole genome shotgun (WGS) entry which is preliminary data.</text>
</comment>
<evidence type="ECO:0000256" key="5">
    <source>
        <dbReference type="ARBA" id="ARBA00022989"/>
    </source>
</evidence>
<dbReference type="PANTHER" id="PTHR30012:SF0">
    <property type="entry name" value="TYPE II SECRETION SYSTEM PROTEIN F-RELATED"/>
    <property type="match status" value="1"/>
</dbReference>
<feature type="transmembrane region" description="Helical" evidence="7">
    <location>
        <begin position="123"/>
        <end position="143"/>
    </location>
</feature>
<feature type="transmembrane region" description="Helical" evidence="7">
    <location>
        <begin position="163"/>
        <end position="183"/>
    </location>
</feature>
<dbReference type="InterPro" id="IPR003004">
    <property type="entry name" value="GspF/PilC"/>
</dbReference>
<dbReference type="PRINTS" id="PR00812">
    <property type="entry name" value="BCTERIALGSPF"/>
</dbReference>
<gene>
    <name evidence="9" type="ORF">ACFQ4L_07035</name>
</gene>
<name>A0ABW4DMC0_9LACO</name>
<keyword evidence="5 7" id="KW-1133">Transmembrane helix</keyword>
<protein>
    <submittedName>
        <fullName evidence="9">Type II secretion system F family protein</fullName>
    </submittedName>
</protein>
<evidence type="ECO:0000256" key="3">
    <source>
        <dbReference type="ARBA" id="ARBA00022475"/>
    </source>
</evidence>
<proteinExistence type="inferred from homology"/>
<dbReference type="InterPro" id="IPR042094">
    <property type="entry name" value="T2SS_GspF_sf"/>
</dbReference>
<dbReference type="PANTHER" id="PTHR30012">
    <property type="entry name" value="GENERAL SECRETION PATHWAY PROTEIN"/>
    <property type="match status" value="1"/>
</dbReference>